<name>A0ABY6U869_BIOOC</name>
<evidence type="ECO:0000313" key="3">
    <source>
        <dbReference type="Proteomes" id="UP000766486"/>
    </source>
</evidence>
<proteinExistence type="predicted"/>
<dbReference type="EMBL" id="CABFNS010000757">
    <property type="protein sequence ID" value="VUC26802.1"/>
    <property type="molecule type" value="Genomic_DNA"/>
</dbReference>
<feature type="region of interest" description="Disordered" evidence="1">
    <location>
        <begin position="218"/>
        <end position="291"/>
    </location>
</feature>
<protein>
    <submittedName>
        <fullName evidence="2">Uncharacterized protein</fullName>
    </submittedName>
</protein>
<gene>
    <name evidence="2" type="ORF">CLO192961_LOCUS197087</name>
</gene>
<dbReference type="Proteomes" id="UP000766486">
    <property type="component" value="Unassembled WGS sequence"/>
</dbReference>
<keyword evidence="3" id="KW-1185">Reference proteome</keyword>
<reference evidence="2 3" key="1">
    <citation type="submission" date="2019-06" db="EMBL/GenBank/DDBJ databases">
        <authorList>
            <person name="Broberg M."/>
        </authorList>
    </citation>
    <scope>NUCLEOTIDE SEQUENCE [LARGE SCALE GENOMIC DNA]</scope>
</reference>
<comment type="caution">
    <text evidence="2">The sequence shown here is derived from an EMBL/GenBank/DDBJ whole genome shotgun (WGS) entry which is preliminary data.</text>
</comment>
<evidence type="ECO:0000313" key="2">
    <source>
        <dbReference type="EMBL" id="VUC26802.1"/>
    </source>
</evidence>
<sequence>MDFEKYPTVQFEGQLLDGDFSTVSAKDDMDDEPQIDIIEQWRPLTDLILKKTKDAWEESPYFDASSPDVFQSYWWRVFSELHTSVVANKDIPEYVTEPPVKGFDVDFFDQNPDCCPCGLPSVPQNIKIFRPDGVTKGDFIKAVGTYLYGGSPPRVYSLDNGKPVQPTGMMVYYINWMSQRSSAGGTAAFPWNFSRGHKIVSVVMYCCPKGDYLKTRMQVEREEDEGRRRGEERRVQREEKEKASEDSQKETEDLRHELHERKKEERVARKRQGKLRDTSRAAERTFISADA</sequence>
<accession>A0ABY6U869</accession>
<organism evidence="2 3">
    <name type="scientific">Bionectria ochroleuca</name>
    <name type="common">Gliocladium roseum</name>
    <dbReference type="NCBI Taxonomy" id="29856"/>
    <lineage>
        <taxon>Eukaryota</taxon>
        <taxon>Fungi</taxon>
        <taxon>Dikarya</taxon>
        <taxon>Ascomycota</taxon>
        <taxon>Pezizomycotina</taxon>
        <taxon>Sordariomycetes</taxon>
        <taxon>Hypocreomycetidae</taxon>
        <taxon>Hypocreales</taxon>
        <taxon>Bionectriaceae</taxon>
        <taxon>Clonostachys</taxon>
    </lineage>
</organism>
<evidence type="ECO:0000256" key="1">
    <source>
        <dbReference type="SAM" id="MobiDB-lite"/>
    </source>
</evidence>
<feature type="compositionally biased region" description="Basic and acidic residues" evidence="1">
    <location>
        <begin position="274"/>
        <end position="283"/>
    </location>
</feature>
<feature type="compositionally biased region" description="Basic and acidic residues" evidence="1">
    <location>
        <begin position="218"/>
        <end position="267"/>
    </location>
</feature>